<name>A0ABV8IX68_9ACTN</name>
<sequence length="81" mass="8969">MSNMIWCWLHGVLKRLRPRRVVVIVLYVVVLAYPLVLWQLCGIPAEIIVVSVPPVIALTAELSRRTARLSDTAASTCPVCA</sequence>
<keyword evidence="3" id="KW-1185">Reference proteome</keyword>
<reference evidence="3" key="1">
    <citation type="journal article" date="2019" name="Int. J. Syst. Evol. Microbiol.">
        <title>The Global Catalogue of Microorganisms (GCM) 10K type strain sequencing project: providing services to taxonomists for standard genome sequencing and annotation.</title>
        <authorList>
            <consortium name="The Broad Institute Genomics Platform"/>
            <consortium name="The Broad Institute Genome Sequencing Center for Infectious Disease"/>
            <person name="Wu L."/>
            <person name="Ma J."/>
        </authorList>
    </citation>
    <scope>NUCLEOTIDE SEQUENCE [LARGE SCALE GENOMIC DNA]</scope>
    <source>
        <strain evidence="3">TBRC 5832</strain>
    </source>
</reference>
<evidence type="ECO:0000313" key="3">
    <source>
        <dbReference type="Proteomes" id="UP001595867"/>
    </source>
</evidence>
<evidence type="ECO:0000256" key="1">
    <source>
        <dbReference type="SAM" id="Phobius"/>
    </source>
</evidence>
<dbReference type="Proteomes" id="UP001595867">
    <property type="component" value="Unassembled WGS sequence"/>
</dbReference>
<keyword evidence="1" id="KW-0812">Transmembrane</keyword>
<organism evidence="2 3">
    <name type="scientific">Actinoplanes subglobosus</name>
    <dbReference type="NCBI Taxonomy" id="1547892"/>
    <lineage>
        <taxon>Bacteria</taxon>
        <taxon>Bacillati</taxon>
        <taxon>Actinomycetota</taxon>
        <taxon>Actinomycetes</taxon>
        <taxon>Micromonosporales</taxon>
        <taxon>Micromonosporaceae</taxon>
        <taxon>Actinoplanes</taxon>
    </lineage>
</organism>
<comment type="caution">
    <text evidence="2">The sequence shown here is derived from an EMBL/GenBank/DDBJ whole genome shotgun (WGS) entry which is preliminary data.</text>
</comment>
<feature type="transmembrane region" description="Helical" evidence="1">
    <location>
        <begin position="21"/>
        <end position="40"/>
    </location>
</feature>
<protein>
    <submittedName>
        <fullName evidence="2">Uncharacterized protein</fullName>
    </submittedName>
</protein>
<evidence type="ECO:0000313" key="2">
    <source>
        <dbReference type="EMBL" id="MFC4066928.1"/>
    </source>
</evidence>
<dbReference type="RefSeq" id="WP_378067892.1">
    <property type="nucleotide sequence ID" value="NZ_JBHSBL010000017.1"/>
</dbReference>
<accession>A0ABV8IX68</accession>
<proteinExistence type="predicted"/>
<gene>
    <name evidence="2" type="ORF">ACFO0C_18485</name>
</gene>
<keyword evidence="1" id="KW-0472">Membrane</keyword>
<dbReference type="EMBL" id="JBHSBL010000017">
    <property type="protein sequence ID" value="MFC4066928.1"/>
    <property type="molecule type" value="Genomic_DNA"/>
</dbReference>
<keyword evidence="1" id="KW-1133">Transmembrane helix</keyword>